<keyword evidence="4" id="KW-0408">Iron</keyword>
<accession>A0A0P7HBX5</accession>
<dbReference type="GO" id="GO:0008137">
    <property type="term" value="F:NADH dehydrogenase (ubiquinone) activity"/>
    <property type="evidence" value="ECO:0007669"/>
    <property type="project" value="InterPro"/>
</dbReference>
<evidence type="ECO:0000313" key="9">
    <source>
        <dbReference type="Proteomes" id="UP000050535"/>
    </source>
</evidence>
<dbReference type="GO" id="GO:0016020">
    <property type="term" value="C:membrane"/>
    <property type="evidence" value="ECO:0007669"/>
    <property type="project" value="InterPro"/>
</dbReference>
<dbReference type="InterPro" id="IPR010226">
    <property type="entry name" value="NADH_quinone_OxRdtase_chainI"/>
</dbReference>
<keyword evidence="3" id="KW-0677">Repeat</keyword>
<dbReference type="Pfam" id="PF00499">
    <property type="entry name" value="Oxidored_q3"/>
    <property type="match status" value="1"/>
</dbReference>
<dbReference type="PROSITE" id="PS00198">
    <property type="entry name" value="4FE4S_FER_1"/>
    <property type="match status" value="1"/>
</dbReference>
<dbReference type="InterPro" id="IPR001457">
    <property type="entry name" value="NADH_UbQ/plastoQ_OxRdtase_su6"/>
</dbReference>
<dbReference type="SUPFAM" id="SSF54862">
    <property type="entry name" value="4Fe-4S ferredoxins"/>
    <property type="match status" value="1"/>
</dbReference>
<feature type="domain" description="4Fe-4S ferredoxin-type" evidence="7">
    <location>
        <begin position="73"/>
        <end position="102"/>
    </location>
</feature>
<evidence type="ECO:0000256" key="4">
    <source>
        <dbReference type="ARBA" id="ARBA00023004"/>
    </source>
</evidence>
<dbReference type="AlphaFoldDB" id="A0A0P7HBX5"/>
<gene>
    <name evidence="8" type="ORF">SY89_01723</name>
</gene>
<feature type="transmembrane region" description="Helical" evidence="6">
    <location>
        <begin position="187"/>
        <end position="208"/>
    </location>
</feature>
<sequence>MIGILKGMATTMKHALDGNTFTVEYPEVAPEVSPRFRGVHKFSQERCIWCRQCENVCPNDTIQIVMDDQRNGEEYNLHVGQCIYCRLCEEVCPVDAIILTQNFEFTADTKDEFAYNKEQLKNVPWYKGSDPLEARNPDRAAWVGEGRARSTTSNTMVTETITFALFAAVTVACALGVVLVKDPWHSALLLGGALTSLAVHYVMLQATFPATMQILVYIGGVLVLITFAVMLTRTEKPKSEVYS</sequence>
<dbReference type="InterPro" id="IPR042106">
    <property type="entry name" value="Nuo/plastoQ_OxRdtase_6_NuoJ"/>
</dbReference>
<dbReference type="GO" id="GO:0051539">
    <property type="term" value="F:4 iron, 4 sulfur cluster binding"/>
    <property type="evidence" value="ECO:0007669"/>
    <property type="project" value="UniProtKB-KW"/>
</dbReference>
<name>A0A0P7HBX5_9EURY</name>
<dbReference type="Proteomes" id="UP000050535">
    <property type="component" value="Unassembled WGS sequence"/>
</dbReference>
<dbReference type="GO" id="GO:0003954">
    <property type="term" value="F:NADH dehydrogenase activity"/>
    <property type="evidence" value="ECO:0007669"/>
    <property type="project" value="TreeGrafter"/>
</dbReference>
<dbReference type="Gene3D" id="1.20.120.1200">
    <property type="entry name" value="NADH-ubiquinone/plastoquinone oxidoreductase chain 6, subunit NuoJ"/>
    <property type="match status" value="1"/>
</dbReference>
<organism evidence="8 9">
    <name type="scientific">Halolamina pelagica</name>
    <dbReference type="NCBI Taxonomy" id="699431"/>
    <lineage>
        <taxon>Archaea</taxon>
        <taxon>Methanobacteriati</taxon>
        <taxon>Methanobacteriota</taxon>
        <taxon>Stenosarchaea group</taxon>
        <taxon>Halobacteria</taxon>
        <taxon>Halobacteriales</taxon>
        <taxon>Haloferacaceae</taxon>
    </lineage>
</organism>
<proteinExistence type="predicted"/>
<keyword evidence="6" id="KW-0472">Membrane</keyword>
<keyword evidence="5" id="KW-0411">Iron-sulfur</keyword>
<dbReference type="GO" id="GO:0046872">
    <property type="term" value="F:metal ion binding"/>
    <property type="evidence" value="ECO:0007669"/>
    <property type="project" value="UniProtKB-KW"/>
</dbReference>
<evidence type="ECO:0000256" key="6">
    <source>
        <dbReference type="SAM" id="Phobius"/>
    </source>
</evidence>
<evidence type="ECO:0000313" key="8">
    <source>
        <dbReference type="EMBL" id="KPN30981.1"/>
    </source>
</evidence>
<dbReference type="PROSITE" id="PS51379">
    <property type="entry name" value="4FE4S_FER_2"/>
    <property type="match status" value="2"/>
</dbReference>
<keyword evidence="9" id="KW-1185">Reference proteome</keyword>
<comment type="caution">
    <text evidence="8">The sequence shown here is derived from an EMBL/GenBank/DDBJ whole genome shotgun (WGS) entry which is preliminary data.</text>
</comment>
<keyword evidence="2" id="KW-0479">Metal-binding</keyword>
<keyword evidence="1" id="KW-0004">4Fe-4S</keyword>
<evidence type="ECO:0000256" key="5">
    <source>
        <dbReference type="ARBA" id="ARBA00023014"/>
    </source>
</evidence>
<feature type="transmembrane region" description="Helical" evidence="6">
    <location>
        <begin position="161"/>
        <end position="180"/>
    </location>
</feature>
<evidence type="ECO:0000259" key="7">
    <source>
        <dbReference type="PROSITE" id="PS51379"/>
    </source>
</evidence>
<feature type="transmembrane region" description="Helical" evidence="6">
    <location>
        <begin position="214"/>
        <end position="232"/>
    </location>
</feature>
<evidence type="ECO:0000256" key="2">
    <source>
        <dbReference type="ARBA" id="ARBA00022723"/>
    </source>
</evidence>
<dbReference type="PANTHER" id="PTHR10849">
    <property type="entry name" value="NADH DEHYDROGENASE UBIQUINONE IRON-SULFUR PROTEIN 8, MITOCHONDRIAL"/>
    <property type="match status" value="1"/>
</dbReference>
<feature type="domain" description="4Fe-4S ferredoxin-type" evidence="7">
    <location>
        <begin position="38"/>
        <end position="67"/>
    </location>
</feature>
<keyword evidence="6" id="KW-1133">Transmembrane helix</keyword>
<evidence type="ECO:0000256" key="3">
    <source>
        <dbReference type="ARBA" id="ARBA00022737"/>
    </source>
</evidence>
<dbReference type="Pfam" id="PF12838">
    <property type="entry name" value="Fer4_7"/>
    <property type="match status" value="1"/>
</dbReference>
<dbReference type="InterPro" id="IPR017896">
    <property type="entry name" value="4Fe4S_Fe-S-bd"/>
</dbReference>
<evidence type="ECO:0000256" key="1">
    <source>
        <dbReference type="ARBA" id="ARBA00022485"/>
    </source>
</evidence>
<dbReference type="GO" id="GO:0009060">
    <property type="term" value="P:aerobic respiration"/>
    <property type="evidence" value="ECO:0007669"/>
    <property type="project" value="TreeGrafter"/>
</dbReference>
<dbReference type="EMBL" id="LGUC01000001">
    <property type="protein sequence ID" value="KPN30981.1"/>
    <property type="molecule type" value="Genomic_DNA"/>
</dbReference>
<dbReference type="STRING" id="699431.SY89_01723"/>
<reference evidence="9" key="1">
    <citation type="submission" date="2013-11" db="EMBL/GenBank/DDBJ databases">
        <authorList>
            <person name="Hoang H.T."/>
            <person name="Killian M.L."/>
            <person name="Madson D.M."/>
            <person name="Arruda P.H.E."/>
            <person name="Sun D."/>
            <person name="Schwartz K.J."/>
            <person name="Yoon K."/>
        </authorList>
    </citation>
    <scope>NUCLEOTIDE SEQUENCE [LARGE SCALE GENOMIC DNA]</scope>
    <source>
        <strain evidence="9">CDK2</strain>
    </source>
</reference>
<dbReference type="PATRIC" id="fig|699431.3.peg.1763"/>
<dbReference type="PANTHER" id="PTHR10849:SF35">
    <property type="entry name" value="FORMATE HYDROGENLYASE SUBUNIT 6-RELATED"/>
    <property type="match status" value="1"/>
</dbReference>
<dbReference type="Gene3D" id="3.30.70.3270">
    <property type="match status" value="1"/>
</dbReference>
<keyword evidence="6" id="KW-0812">Transmembrane</keyword>
<protein>
    <submittedName>
        <fullName evidence="8">NADH dehydrogenase subunit I</fullName>
    </submittedName>
</protein>
<dbReference type="InterPro" id="IPR017900">
    <property type="entry name" value="4Fe4S_Fe_S_CS"/>
</dbReference>
<dbReference type="NCBIfam" id="NF005024">
    <property type="entry name" value="PRK06433.1-4"/>
    <property type="match status" value="1"/>
</dbReference>